<dbReference type="OrthoDB" id="5869717at2759"/>
<accession>A0A0N4W9D2</accession>
<name>A0A0N4W9D2_HAEPC</name>
<keyword evidence="2" id="KW-1185">Reference proteome</keyword>
<dbReference type="Proteomes" id="UP000268014">
    <property type="component" value="Unassembled WGS sequence"/>
</dbReference>
<gene>
    <name evidence="1" type="ORF">HPLM_LOCUS6884</name>
</gene>
<evidence type="ECO:0000313" key="1">
    <source>
        <dbReference type="EMBL" id="VDO30296.1"/>
    </source>
</evidence>
<sequence>MNWFHEDLPLLVIDSAYGAGKSLCTALMAVEAVKKGKTVLIAAVQKSALDVICSKLAQMDTPDIHPERYVNEMLARDTLRTGPYDIASFMERLPVTHSDHMGPTAAAMFRAFADKRRLLEFLFTGVDQNLMASEHKTLLMFEEANSKRVKALTSKFLEIYLSNIFICTIASATNLTTKEGCRPSRQWDTSSSMKHP</sequence>
<evidence type="ECO:0000313" key="3">
    <source>
        <dbReference type="WBParaSite" id="HPLM_0000689201-mRNA-1"/>
    </source>
</evidence>
<reference evidence="1 2" key="2">
    <citation type="submission" date="2018-11" db="EMBL/GenBank/DDBJ databases">
        <authorList>
            <consortium name="Pathogen Informatics"/>
        </authorList>
    </citation>
    <scope>NUCLEOTIDE SEQUENCE [LARGE SCALE GENOMIC DNA]</scope>
    <source>
        <strain evidence="1 2">MHpl1</strain>
    </source>
</reference>
<organism evidence="3">
    <name type="scientific">Haemonchus placei</name>
    <name type="common">Barber's pole worm</name>
    <dbReference type="NCBI Taxonomy" id="6290"/>
    <lineage>
        <taxon>Eukaryota</taxon>
        <taxon>Metazoa</taxon>
        <taxon>Ecdysozoa</taxon>
        <taxon>Nematoda</taxon>
        <taxon>Chromadorea</taxon>
        <taxon>Rhabditida</taxon>
        <taxon>Rhabditina</taxon>
        <taxon>Rhabditomorpha</taxon>
        <taxon>Strongyloidea</taxon>
        <taxon>Trichostrongylidae</taxon>
        <taxon>Haemonchus</taxon>
    </lineage>
</organism>
<dbReference type="AlphaFoldDB" id="A0A0N4W9D2"/>
<protein>
    <submittedName>
        <fullName evidence="3">SF4 helicase domain-containing protein</fullName>
    </submittedName>
</protein>
<proteinExistence type="predicted"/>
<evidence type="ECO:0000313" key="2">
    <source>
        <dbReference type="Proteomes" id="UP000268014"/>
    </source>
</evidence>
<dbReference type="EMBL" id="UZAF01016563">
    <property type="protein sequence ID" value="VDO30296.1"/>
    <property type="molecule type" value="Genomic_DNA"/>
</dbReference>
<dbReference type="WBParaSite" id="HPLM_0000689201-mRNA-1">
    <property type="protein sequence ID" value="HPLM_0000689201-mRNA-1"/>
    <property type="gene ID" value="HPLM_0000689201"/>
</dbReference>
<reference evidence="3" key="1">
    <citation type="submission" date="2017-02" db="UniProtKB">
        <authorList>
            <consortium name="WormBaseParasite"/>
        </authorList>
    </citation>
    <scope>IDENTIFICATION</scope>
</reference>